<keyword evidence="3" id="KW-0285">Flavoprotein</keyword>
<gene>
    <name evidence="6" type="ORF">J2I48_13120</name>
</gene>
<name>A0A939JYC5_9BACT</name>
<evidence type="ECO:0000259" key="5">
    <source>
        <dbReference type="Pfam" id="PF01494"/>
    </source>
</evidence>
<keyword evidence="4" id="KW-0274">FAD</keyword>
<dbReference type="GO" id="GO:0071949">
    <property type="term" value="F:FAD binding"/>
    <property type="evidence" value="ECO:0007669"/>
    <property type="project" value="InterPro"/>
</dbReference>
<evidence type="ECO:0000256" key="4">
    <source>
        <dbReference type="ARBA" id="ARBA00022827"/>
    </source>
</evidence>
<dbReference type="GO" id="GO:0016709">
    <property type="term" value="F:oxidoreductase activity, acting on paired donors, with incorporation or reduction of molecular oxygen, NAD(P)H as one donor, and incorporation of one atom of oxygen"/>
    <property type="evidence" value="ECO:0007669"/>
    <property type="project" value="UniProtKB-ARBA"/>
</dbReference>
<dbReference type="PANTHER" id="PTHR43004">
    <property type="entry name" value="TRK SYSTEM POTASSIUM UPTAKE PROTEIN"/>
    <property type="match status" value="1"/>
</dbReference>
<reference evidence="6 7" key="1">
    <citation type="submission" date="2021-03" db="EMBL/GenBank/DDBJ databases">
        <title>Fibrella sp. HMF5036 genome sequencing and assembly.</title>
        <authorList>
            <person name="Kang H."/>
            <person name="Kim H."/>
            <person name="Bae S."/>
            <person name="Joh K."/>
        </authorList>
    </citation>
    <scope>NUCLEOTIDE SEQUENCE [LARGE SCALE GENOMIC DNA]</scope>
    <source>
        <strain evidence="6 7">HMF5036</strain>
    </source>
</reference>
<keyword evidence="6" id="KW-0503">Monooxygenase</keyword>
<protein>
    <submittedName>
        <fullName evidence="6">FAD-dependent monooxygenase</fullName>
    </submittedName>
</protein>
<organism evidence="6 7">
    <name type="scientific">Fibrella aquatilis</name>
    <dbReference type="NCBI Taxonomy" id="2817059"/>
    <lineage>
        <taxon>Bacteria</taxon>
        <taxon>Pseudomonadati</taxon>
        <taxon>Bacteroidota</taxon>
        <taxon>Cytophagia</taxon>
        <taxon>Cytophagales</taxon>
        <taxon>Spirosomataceae</taxon>
        <taxon>Fibrella</taxon>
    </lineage>
</organism>
<dbReference type="Gene3D" id="3.40.30.120">
    <property type="match status" value="1"/>
</dbReference>
<dbReference type="PRINTS" id="PR00420">
    <property type="entry name" value="RNGMNOXGNASE"/>
</dbReference>
<dbReference type="RefSeq" id="WP_207335912.1">
    <property type="nucleotide sequence ID" value="NZ_JAFMYU010000009.1"/>
</dbReference>
<dbReference type="InterPro" id="IPR036188">
    <property type="entry name" value="FAD/NAD-bd_sf"/>
</dbReference>
<dbReference type="AlphaFoldDB" id="A0A939JYC5"/>
<dbReference type="InterPro" id="IPR050641">
    <property type="entry name" value="RIFMO-like"/>
</dbReference>
<evidence type="ECO:0000313" key="7">
    <source>
        <dbReference type="Proteomes" id="UP000664795"/>
    </source>
</evidence>
<dbReference type="EMBL" id="JAFMYU010000009">
    <property type="protein sequence ID" value="MBO0931944.1"/>
    <property type="molecule type" value="Genomic_DNA"/>
</dbReference>
<evidence type="ECO:0000256" key="1">
    <source>
        <dbReference type="ARBA" id="ARBA00001974"/>
    </source>
</evidence>
<evidence type="ECO:0000256" key="3">
    <source>
        <dbReference type="ARBA" id="ARBA00022630"/>
    </source>
</evidence>
<comment type="similarity">
    <text evidence="2">Belongs to the PheA/TfdB FAD monooxygenase family.</text>
</comment>
<comment type="cofactor">
    <cofactor evidence="1">
        <name>FAD</name>
        <dbReference type="ChEBI" id="CHEBI:57692"/>
    </cofactor>
</comment>
<dbReference type="Pfam" id="PF01494">
    <property type="entry name" value="FAD_binding_3"/>
    <property type="match status" value="1"/>
</dbReference>
<dbReference type="SUPFAM" id="SSF52833">
    <property type="entry name" value="Thioredoxin-like"/>
    <property type="match status" value="1"/>
</dbReference>
<dbReference type="PANTHER" id="PTHR43004:SF19">
    <property type="entry name" value="BINDING MONOOXYGENASE, PUTATIVE (JCVI)-RELATED"/>
    <property type="match status" value="1"/>
</dbReference>
<keyword evidence="6" id="KW-0560">Oxidoreductase</keyword>
<dbReference type="Gene3D" id="3.50.50.60">
    <property type="entry name" value="FAD/NAD(P)-binding domain"/>
    <property type="match status" value="1"/>
</dbReference>
<dbReference type="InterPro" id="IPR002938">
    <property type="entry name" value="FAD-bd"/>
</dbReference>
<dbReference type="InterPro" id="IPR036249">
    <property type="entry name" value="Thioredoxin-like_sf"/>
</dbReference>
<sequence length="565" mass="62630">MDTTQVLIVGAGPVGLTLANLLHHHGVRCKIIDQVPPRPEVESRAEGVHVRTQELFEQLGFLDEAYAMARPLKAATLYAKGHTLGHISLEEPTLTHSGPIILQQSLVEQLLISQLEKLGGSVERPLTFVGFDQTDTRVVATVQQPDGQTHTIRADYLVACDGGRSVIRHQLKAEFDGKAIPSRFVLADVSIDFTDQPLDGDLHIFMDPVLLFGQLPSGNWKMATLMPDGFPDQASPDEIVAFLQQSADAQGVRCRLHTPLWTSSFRINTRMVSQFRHGRVILAGDAAHIHSPMGGQGMNEGMQDALNLGWKLAFRLAGRADDSLLDTYQAERGPLIADVLKDTALMSEVLLWTNPIAVGLRNQFMSLVTGIDAAQPTLRELFSGATRAYAPNPYLQERTLTPSERLAHISQRVFHPDPADDLAFAKGPKPGERAPDAFGLRAANGTTQRLLTYFAGDFRHRLLVFAGQHATPDQLTKIYQQLTDLQEKRGAFLRPILVVLPGTLISETPRIETLTDTDYNLHKRYRARHECLYLLRPDGFIGYRSQPAQLPELETYLTQRYAPVS</sequence>
<keyword evidence="7" id="KW-1185">Reference proteome</keyword>
<dbReference type="SUPFAM" id="SSF51905">
    <property type="entry name" value="FAD/NAD(P)-binding domain"/>
    <property type="match status" value="1"/>
</dbReference>
<feature type="domain" description="FAD-binding" evidence="5">
    <location>
        <begin position="4"/>
        <end position="341"/>
    </location>
</feature>
<proteinExistence type="inferred from homology"/>
<dbReference type="Proteomes" id="UP000664795">
    <property type="component" value="Unassembled WGS sequence"/>
</dbReference>
<evidence type="ECO:0000256" key="2">
    <source>
        <dbReference type="ARBA" id="ARBA00007801"/>
    </source>
</evidence>
<evidence type="ECO:0000313" key="6">
    <source>
        <dbReference type="EMBL" id="MBO0931944.1"/>
    </source>
</evidence>
<comment type="caution">
    <text evidence="6">The sequence shown here is derived from an EMBL/GenBank/DDBJ whole genome shotgun (WGS) entry which is preliminary data.</text>
</comment>
<accession>A0A939JYC5</accession>
<dbReference type="Gene3D" id="3.30.70.2450">
    <property type="match status" value="1"/>
</dbReference>